<organism evidence="1 2">
    <name type="scientific">Dermacentor silvarum</name>
    <name type="common">Tick</name>
    <dbReference type="NCBI Taxonomy" id="543639"/>
    <lineage>
        <taxon>Eukaryota</taxon>
        <taxon>Metazoa</taxon>
        <taxon>Ecdysozoa</taxon>
        <taxon>Arthropoda</taxon>
        <taxon>Chelicerata</taxon>
        <taxon>Arachnida</taxon>
        <taxon>Acari</taxon>
        <taxon>Parasitiformes</taxon>
        <taxon>Ixodida</taxon>
        <taxon>Ixodoidea</taxon>
        <taxon>Ixodidae</taxon>
        <taxon>Rhipicephalinae</taxon>
        <taxon>Dermacentor</taxon>
    </lineage>
</organism>
<dbReference type="Proteomes" id="UP000821865">
    <property type="component" value="Chromosome 9"/>
</dbReference>
<sequence length="277" mass="31671">MSKLNEGEQESLLQQLPEGQRLVTEECIKMDTYISSKGHRYSDKFLTMCLLLHSPAAYDFPRRNDLMPLPAVSTVRKYISLVRPECGFDSKFFESFKKRLLNKKDIQRHGMLVFHEIQVRQGREVNARTFSYIGQVQHPDTSEPPLADHALVFMFVPFAGSYTQPVVLRPKGQPRAVPCFNFGLCPKKSGRRCLLQDADFLSWIDDELMASRMQTFSVQTKTPPWEDTQLRGPKPIPRMTSREQHLEKRTATIWEADEMLVAPACNGCVGSGRGLFN</sequence>
<reference evidence="1" key="1">
    <citation type="submission" date="2020-05" db="EMBL/GenBank/DDBJ databases">
        <title>Large-scale comparative analyses of tick genomes elucidate their genetic diversity and vector capacities.</title>
        <authorList>
            <person name="Jia N."/>
            <person name="Wang J."/>
            <person name="Shi W."/>
            <person name="Du L."/>
            <person name="Sun Y."/>
            <person name="Zhan W."/>
            <person name="Jiang J."/>
            <person name="Wang Q."/>
            <person name="Zhang B."/>
            <person name="Ji P."/>
            <person name="Sakyi L.B."/>
            <person name="Cui X."/>
            <person name="Yuan T."/>
            <person name="Jiang B."/>
            <person name="Yang W."/>
            <person name="Lam T.T.-Y."/>
            <person name="Chang Q."/>
            <person name="Ding S."/>
            <person name="Wang X."/>
            <person name="Zhu J."/>
            <person name="Ruan X."/>
            <person name="Zhao L."/>
            <person name="Wei J."/>
            <person name="Que T."/>
            <person name="Du C."/>
            <person name="Cheng J."/>
            <person name="Dai P."/>
            <person name="Han X."/>
            <person name="Huang E."/>
            <person name="Gao Y."/>
            <person name="Liu J."/>
            <person name="Shao H."/>
            <person name="Ye R."/>
            <person name="Li L."/>
            <person name="Wei W."/>
            <person name="Wang X."/>
            <person name="Wang C."/>
            <person name="Yang T."/>
            <person name="Huo Q."/>
            <person name="Li W."/>
            <person name="Guo W."/>
            <person name="Chen H."/>
            <person name="Zhou L."/>
            <person name="Ni X."/>
            <person name="Tian J."/>
            <person name="Zhou Y."/>
            <person name="Sheng Y."/>
            <person name="Liu T."/>
            <person name="Pan Y."/>
            <person name="Xia L."/>
            <person name="Li J."/>
            <person name="Zhao F."/>
            <person name="Cao W."/>
        </authorList>
    </citation>
    <scope>NUCLEOTIDE SEQUENCE</scope>
    <source>
        <strain evidence="1">Dsil-2018</strain>
    </source>
</reference>
<evidence type="ECO:0000313" key="2">
    <source>
        <dbReference type="Proteomes" id="UP000821865"/>
    </source>
</evidence>
<comment type="caution">
    <text evidence="1">The sequence shown here is derived from an EMBL/GenBank/DDBJ whole genome shotgun (WGS) entry which is preliminary data.</text>
</comment>
<protein>
    <submittedName>
        <fullName evidence="1">Uncharacterized protein</fullName>
    </submittedName>
</protein>
<keyword evidence="2" id="KW-1185">Reference proteome</keyword>
<evidence type="ECO:0000313" key="1">
    <source>
        <dbReference type="EMBL" id="KAH7934183.1"/>
    </source>
</evidence>
<name>A0ACB8C5Q6_DERSI</name>
<dbReference type="EMBL" id="CM023478">
    <property type="protein sequence ID" value="KAH7934183.1"/>
    <property type="molecule type" value="Genomic_DNA"/>
</dbReference>
<gene>
    <name evidence="1" type="ORF">HPB49_022511</name>
</gene>
<accession>A0ACB8C5Q6</accession>
<proteinExistence type="predicted"/>